<keyword evidence="5 8" id="KW-0472">Membrane</keyword>
<feature type="domain" description="WSC" evidence="9">
    <location>
        <begin position="47"/>
        <end position="140"/>
    </location>
</feature>
<dbReference type="InterPro" id="IPR051836">
    <property type="entry name" value="Kremen_rcpt"/>
</dbReference>
<evidence type="ECO:0000256" key="8">
    <source>
        <dbReference type="SAM" id="Phobius"/>
    </source>
</evidence>
<evidence type="ECO:0000256" key="7">
    <source>
        <dbReference type="SAM" id="MobiDB-lite"/>
    </source>
</evidence>
<evidence type="ECO:0000259" key="9">
    <source>
        <dbReference type="PROSITE" id="PS51212"/>
    </source>
</evidence>
<feature type="compositionally biased region" description="Low complexity" evidence="7">
    <location>
        <begin position="503"/>
        <end position="512"/>
    </location>
</feature>
<reference evidence="10" key="1">
    <citation type="submission" date="2021-10" db="EMBL/GenBank/DDBJ databases">
        <title>Tropical sea cucumber genome reveals ecological adaptation and Cuvierian tubules defense mechanism.</title>
        <authorList>
            <person name="Chen T."/>
        </authorList>
    </citation>
    <scope>NUCLEOTIDE SEQUENCE</scope>
    <source>
        <strain evidence="10">Nanhai2018</strain>
        <tissue evidence="10">Muscle</tissue>
    </source>
</reference>
<accession>A0A9Q1BV27</accession>
<feature type="compositionally biased region" description="Polar residues" evidence="7">
    <location>
        <begin position="485"/>
        <end position="496"/>
    </location>
</feature>
<dbReference type="InterPro" id="IPR002889">
    <property type="entry name" value="WSC_carb-bd"/>
</dbReference>
<evidence type="ECO:0000256" key="6">
    <source>
        <dbReference type="ARBA" id="ARBA00023180"/>
    </source>
</evidence>
<dbReference type="Proteomes" id="UP001152320">
    <property type="component" value="Chromosome 11"/>
</dbReference>
<name>A0A9Q1BV27_HOLLE</name>
<evidence type="ECO:0000313" key="11">
    <source>
        <dbReference type="Proteomes" id="UP001152320"/>
    </source>
</evidence>
<dbReference type="EMBL" id="JAIZAY010000011">
    <property type="protein sequence ID" value="KAJ8033174.1"/>
    <property type="molecule type" value="Genomic_DNA"/>
</dbReference>
<dbReference type="PANTHER" id="PTHR24269">
    <property type="entry name" value="KREMEN PROTEIN"/>
    <property type="match status" value="1"/>
</dbReference>
<comment type="subcellular location">
    <subcellularLocation>
        <location evidence="1">Membrane</location>
        <topology evidence="1">Single-pass membrane protein</topology>
    </subcellularLocation>
</comment>
<dbReference type="AlphaFoldDB" id="A0A9Q1BV27"/>
<dbReference type="SMART" id="SM00321">
    <property type="entry name" value="WSC"/>
    <property type="match status" value="2"/>
</dbReference>
<feature type="transmembrane region" description="Helical" evidence="8">
    <location>
        <begin position="383"/>
        <end position="405"/>
    </location>
</feature>
<feature type="region of interest" description="Disordered" evidence="7">
    <location>
        <begin position="655"/>
        <end position="676"/>
    </location>
</feature>
<keyword evidence="4 8" id="KW-1133">Transmembrane helix</keyword>
<dbReference type="Pfam" id="PF01822">
    <property type="entry name" value="WSC"/>
    <property type="match status" value="2"/>
</dbReference>
<feature type="region of interest" description="Disordered" evidence="7">
    <location>
        <begin position="482"/>
        <end position="616"/>
    </location>
</feature>
<proteinExistence type="predicted"/>
<keyword evidence="2 8" id="KW-0812">Transmembrane</keyword>
<feature type="region of interest" description="Disordered" evidence="7">
    <location>
        <begin position="703"/>
        <end position="731"/>
    </location>
</feature>
<feature type="compositionally biased region" description="Basic residues" evidence="7">
    <location>
        <begin position="538"/>
        <end position="548"/>
    </location>
</feature>
<dbReference type="PROSITE" id="PS51212">
    <property type="entry name" value="WSC"/>
    <property type="match status" value="2"/>
</dbReference>
<organism evidence="10 11">
    <name type="scientific">Holothuria leucospilota</name>
    <name type="common">Black long sea cucumber</name>
    <name type="synonym">Mertensiothuria leucospilota</name>
    <dbReference type="NCBI Taxonomy" id="206669"/>
    <lineage>
        <taxon>Eukaryota</taxon>
        <taxon>Metazoa</taxon>
        <taxon>Echinodermata</taxon>
        <taxon>Eleutherozoa</taxon>
        <taxon>Echinozoa</taxon>
        <taxon>Holothuroidea</taxon>
        <taxon>Aspidochirotacea</taxon>
        <taxon>Aspidochirotida</taxon>
        <taxon>Holothuriidae</taxon>
        <taxon>Holothuria</taxon>
    </lineage>
</organism>
<feature type="compositionally biased region" description="Polar residues" evidence="7">
    <location>
        <begin position="711"/>
        <end position="731"/>
    </location>
</feature>
<evidence type="ECO:0000256" key="5">
    <source>
        <dbReference type="ARBA" id="ARBA00023136"/>
    </source>
</evidence>
<evidence type="ECO:0000256" key="4">
    <source>
        <dbReference type="ARBA" id="ARBA00022989"/>
    </source>
</evidence>
<evidence type="ECO:0000313" key="10">
    <source>
        <dbReference type="EMBL" id="KAJ8033174.1"/>
    </source>
</evidence>
<dbReference type="GO" id="GO:0005886">
    <property type="term" value="C:plasma membrane"/>
    <property type="evidence" value="ECO:0007669"/>
    <property type="project" value="TreeGrafter"/>
</dbReference>
<keyword evidence="11" id="KW-1185">Reference proteome</keyword>
<protein>
    <recommendedName>
        <fullName evidence="9">WSC domain-containing protein</fullName>
    </recommendedName>
</protein>
<keyword evidence="6" id="KW-0325">Glycoprotein</keyword>
<gene>
    <name evidence="10" type="ORF">HOLleu_23328</name>
</gene>
<dbReference type="OrthoDB" id="6591034at2759"/>
<evidence type="ECO:0000256" key="2">
    <source>
        <dbReference type="ARBA" id="ARBA00022692"/>
    </source>
</evidence>
<keyword evidence="3" id="KW-0732">Signal</keyword>
<evidence type="ECO:0000256" key="3">
    <source>
        <dbReference type="ARBA" id="ARBA00022729"/>
    </source>
</evidence>
<sequence length="731" mass="80723">MSLADLSVRNIMPMPFFRTGLKEAMLQSRNGAILVLFQVAVWSQVSRCKYLGCFNTASTINVLNGIYFKSINMTTEMCSSTCASKGFNVYALQYGSYCYCGTHESNYEALGIAPEGECRTHCAGAPTCGAETSTSVFEGEAYVGCYKHDSRANTFTFGGAVRDLTMRACLDRCSDAFRYIGIRQGNKCYCSDTLPSETYIVNNSKCLEEGSKCQGGDRCGGSGKIAVWTNIEILEEDGVEYVGCYKDTGFAFIQRNKHRADCAQLCRVDYLYVGISSDTVCFCGNMLPNEKRSVYKTMKLLYSSDGTVGSYRLEILCNDTNTGYLKVWRLGSRSCNDSCTMSPSEAANNEDSIPADITQDTNESVTTVLPNVDNEDAIPWLKVYPFLIASFFLGSITVILVVCLSRSYQSRRLMMQVRKQMAKQGKVNLTLITETSGNELAGNPNSIDRNTVYSTVNDVGNIQLYNIVACTDPVSIHHEEVQKKSAVSESASNRQYTKVDRQSVSSISASRSNPNEEDYYSVPTKPALPKNPPLKIMKQTKKKQIPKGKSKEGKGKTTSRPTYAPPGVHKIKAMTPSDGTGTTSPTYSFPTKSLGHKDQQSILAQGESPEEEQYDRVEFDFQPKNQIRFKKRSMFGENVTKSFILCQGSDLSSVYSFPNKTDKRPKSSSEVPVKRNDSLKITLDLPGKECNLEHISEIPSSKITEAYGGSNEDSFSNLVNEAPTETSPDQD</sequence>
<comment type="caution">
    <text evidence="10">The sequence shown here is derived from an EMBL/GenBank/DDBJ whole genome shotgun (WGS) entry which is preliminary data.</text>
</comment>
<feature type="compositionally biased region" description="Low complexity" evidence="7">
    <location>
        <begin position="575"/>
        <end position="586"/>
    </location>
</feature>
<feature type="domain" description="WSC" evidence="9">
    <location>
        <begin position="141"/>
        <end position="231"/>
    </location>
</feature>
<evidence type="ECO:0000256" key="1">
    <source>
        <dbReference type="ARBA" id="ARBA00004167"/>
    </source>
</evidence>
<feature type="compositionally biased region" description="Basic and acidic residues" evidence="7">
    <location>
        <begin position="660"/>
        <end position="676"/>
    </location>
</feature>
<dbReference type="PANTHER" id="PTHR24269:SF16">
    <property type="entry name" value="PROTEIN SLG1"/>
    <property type="match status" value="1"/>
</dbReference>